<dbReference type="InterPro" id="IPR045062">
    <property type="entry name" value="Cyt_c_biogenesis_CcsA/CcmC"/>
</dbReference>
<evidence type="ECO:0000256" key="1">
    <source>
        <dbReference type="ARBA" id="ARBA00004141"/>
    </source>
</evidence>
<proteinExistence type="predicted"/>
<protein>
    <submittedName>
        <fullName evidence="8">Cytochrome c-type biogenesis protein ccsb</fullName>
    </submittedName>
</protein>
<dbReference type="PATRIC" id="fig|29290.4.peg.862"/>
<feature type="transmembrane region" description="Helical" evidence="6">
    <location>
        <begin position="6"/>
        <end position="25"/>
    </location>
</feature>
<name>A0A0F3GZ78_9BACT</name>
<feature type="transmembrane region" description="Helical" evidence="6">
    <location>
        <begin position="32"/>
        <end position="53"/>
    </location>
</feature>
<feature type="domain" description="Cytochrome c assembly protein" evidence="7">
    <location>
        <begin position="70"/>
        <end position="353"/>
    </location>
</feature>
<dbReference type="InterPro" id="IPR002541">
    <property type="entry name" value="Cyt_c_assembly"/>
</dbReference>
<feature type="transmembrane region" description="Helical" evidence="6">
    <location>
        <begin position="73"/>
        <end position="90"/>
    </location>
</feature>
<evidence type="ECO:0000256" key="6">
    <source>
        <dbReference type="SAM" id="Phobius"/>
    </source>
</evidence>
<evidence type="ECO:0000256" key="3">
    <source>
        <dbReference type="ARBA" id="ARBA00022748"/>
    </source>
</evidence>
<dbReference type="GO" id="GO:0020037">
    <property type="term" value="F:heme binding"/>
    <property type="evidence" value="ECO:0007669"/>
    <property type="project" value="InterPro"/>
</dbReference>
<evidence type="ECO:0000259" key="7">
    <source>
        <dbReference type="Pfam" id="PF01578"/>
    </source>
</evidence>
<evidence type="ECO:0000256" key="5">
    <source>
        <dbReference type="ARBA" id="ARBA00023136"/>
    </source>
</evidence>
<gene>
    <name evidence="8" type="ORF">MBAV_000654</name>
</gene>
<feature type="transmembrane region" description="Helical" evidence="6">
    <location>
        <begin position="262"/>
        <end position="286"/>
    </location>
</feature>
<evidence type="ECO:0000256" key="2">
    <source>
        <dbReference type="ARBA" id="ARBA00022692"/>
    </source>
</evidence>
<dbReference type="GO" id="GO:0017004">
    <property type="term" value="P:cytochrome complex assembly"/>
    <property type="evidence" value="ECO:0007669"/>
    <property type="project" value="UniProtKB-KW"/>
</dbReference>
<feature type="transmembrane region" description="Helical" evidence="6">
    <location>
        <begin position="172"/>
        <end position="191"/>
    </location>
</feature>
<dbReference type="NCBIfam" id="TIGR03144">
    <property type="entry name" value="cytochr_II_ccsB"/>
    <property type="match status" value="1"/>
</dbReference>
<keyword evidence="3" id="KW-0201">Cytochrome c-type biogenesis</keyword>
<comment type="subcellular location">
    <subcellularLocation>
        <location evidence="1">Membrane</location>
        <topology evidence="1">Multi-pass membrane protein</topology>
    </subcellularLocation>
</comment>
<reference evidence="8 9" key="1">
    <citation type="submission" date="2015-02" db="EMBL/GenBank/DDBJ databases">
        <title>Single-cell genomics of uncultivated deep-branching MTB reveals a conserved set of magnetosome genes.</title>
        <authorList>
            <person name="Kolinko S."/>
            <person name="Richter M."/>
            <person name="Glockner F.O."/>
            <person name="Brachmann A."/>
            <person name="Schuler D."/>
        </authorList>
    </citation>
    <scope>NUCLEOTIDE SEQUENCE [LARGE SCALE GENOMIC DNA]</scope>
    <source>
        <strain evidence="8">TM-1</strain>
    </source>
</reference>
<evidence type="ECO:0000313" key="9">
    <source>
        <dbReference type="Proteomes" id="UP000033423"/>
    </source>
</evidence>
<dbReference type="PANTHER" id="PTHR30071:SF1">
    <property type="entry name" value="CYTOCHROME B_B6 PROTEIN-RELATED"/>
    <property type="match status" value="1"/>
</dbReference>
<sequence length="359" mass="40672">MENSSVFFGIAEIGYFVAMMLYIAYFVFKGDYLGKVATTATIVSFLAQTVAFISRWTESYSMGIGRPPLTNLYESLVFFVWCLMLGYLFVEFKYKKRSLGAFVTPLAALALGFVDLTGMSKRIDPLLPALQSNWLLAHVTMSFIAYAAFALSFAAALMYLIVKTEKRNEPAYIFWSVSGSVFFIVIFAMLLDYMNYKVIGESADGFIKNFLFKSTFRNSSHGIAVFSYITAIGVIFLTWRYGHVIKRAINSFNISVDFLDELNYKVIAVGFPIFTLGGLICGAVWADQAWGTYWSWDPKETWSLITWFVYAFYLHTRYIKGWRGRKVAVVSVVGFITVIFTYLGVNIFLSGLHSYGDLM</sequence>
<dbReference type="GO" id="GO:0005886">
    <property type="term" value="C:plasma membrane"/>
    <property type="evidence" value="ECO:0007669"/>
    <property type="project" value="TreeGrafter"/>
</dbReference>
<feature type="transmembrane region" description="Helical" evidence="6">
    <location>
        <begin position="97"/>
        <end position="114"/>
    </location>
</feature>
<keyword evidence="9" id="KW-1185">Reference proteome</keyword>
<feature type="transmembrane region" description="Helical" evidence="6">
    <location>
        <begin position="301"/>
        <end position="320"/>
    </location>
</feature>
<keyword evidence="2 6" id="KW-0812">Transmembrane</keyword>
<evidence type="ECO:0000256" key="4">
    <source>
        <dbReference type="ARBA" id="ARBA00022989"/>
    </source>
</evidence>
<accession>A0A0F3GZ78</accession>
<keyword evidence="4 6" id="KW-1133">Transmembrane helix</keyword>
<keyword evidence="5 6" id="KW-0472">Membrane</keyword>
<evidence type="ECO:0000313" key="8">
    <source>
        <dbReference type="EMBL" id="KJU87152.1"/>
    </source>
</evidence>
<dbReference type="EMBL" id="LACI01000302">
    <property type="protein sequence ID" value="KJU87152.1"/>
    <property type="molecule type" value="Genomic_DNA"/>
</dbReference>
<dbReference type="PANTHER" id="PTHR30071">
    <property type="entry name" value="HEME EXPORTER PROTEIN C"/>
    <property type="match status" value="1"/>
</dbReference>
<dbReference type="InterPro" id="IPR017562">
    <property type="entry name" value="Cyt_c_biogenesis_CcsA"/>
</dbReference>
<feature type="transmembrane region" description="Helical" evidence="6">
    <location>
        <begin position="221"/>
        <end position="241"/>
    </location>
</feature>
<feature type="transmembrane region" description="Helical" evidence="6">
    <location>
        <begin position="134"/>
        <end position="160"/>
    </location>
</feature>
<feature type="transmembrane region" description="Helical" evidence="6">
    <location>
        <begin position="327"/>
        <end position="349"/>
    </location>
</feature>
<dbReference type="Pfam" id="PF01578">
    <property type="entry name" value="Cytochrom_C_asm"/>
    <property type="match status" value="1"/>
</dbReference>
<dbReference type="AlphaFoldDB" id="A0A0F3GZ78"/>
<comment type="caution">
    <text evidence="8">The sequence shown here is derived from an EMBL/GenBank/DDBJ whole genome shotgun (WGS) entry which is preliminary data.</text>
</comment>
<dbReference type="Proteomes" id="UP000033423">
    <property type="component" value="Unassembled WGS sequence"/>
</dbReference>
<organism evidence="8 9">
    <name type="scientific">Candidatus Magnetobacterium bavaricum</name>
    <dbReference type="NCBI Taxonomy" id="29290"/>
    <lineage>
        <taxon>Bacteria</taxon>
        <taxon>Pseudomonadati</taxon>
        <taxon>Nitrospirota</taxon>
        <taxon>Thermodesulfovibrionia</taxon>
        <taxon>Thermodesulfovibrionales</taxon>
        <taxon>Candidatus Magnetobacteriaceae</taxon>
        <taxon>Candidatus Magnetobacterium</taxon>
    </lineage>
</organism>